<feature type="region of interest" description="Disordered" evidence="11">
    <location>
        <begin position="570"/>
        <end position="599"/>
    </location>
</feature>
<reference evidence="13 14" key="1">
    <citation type="submission" date="2016-07" db="EMBL/GenBank/DDBJ databases">
        <title>Disparate Historic Effective Population Sizes Predicted by Modern Levels of Genome Diversity for the Scaled Quail (Callipepla squamata) and the Northern Bobwhite (Colinus virginianus): Inferences from First and Second Generation Draft Genome Assemblies for Sympatric New World Quail.</title>
        <authorList>
            <person name="Oldeschulte D.L."/>
            <person name="Halley Y.A."/>
            <person name="Bhattarai E.K."/>
            <person name="Brashear W.A."/>
            <person name="Hill J."/>
            <person name="Metz R.P."/>
            <person name="Johnson C.D."/>
            <person name="Rollins D."/>
            <person name="Peterson M.J."/>
            <person name="Bickhart D.M."/>
            <person name="Decker J.E."/>
            <person name="Seabury C.M."/>
        </authorList>
    </citation>
    <scope>NUCLEOTIDE SEQUENCE [LARGE SCALE GENOMIC DNA]</scope>
    <source>
        <strain evidence="13 14">Texas</strain>
        <tissue evidence="13">Leg muscle</tissue>
    </source>
</reference>
<dbReference type="SMART" id="SM00220">
    <property type="entry name" value="S_TKc"/>
    <property type="match status" value="1"/>
</dbReference>
<protein>
    <recommendedName>
        <fullName evidence="2">non-specific serine/threonine protein kinase</fullName>
        <ecNumber evidence="2">2.7.11.1</ecNumber>
    </recommendedName>
</protein>
<keyword evidence="7 10" id="KW-0067">ATP-binding</keyword>
<dbReference type="Pfam" id="PF00069">
    <property type="entry name" value="Pkinase"/>
    <property type="match status" value="1"/>
</dbReference>
<feature type="compositionally biased region" description="Polar residues" evidence="11">
    <location>
        <begin position="679"/>
        <end position="690"/>
    </location>
</feature>
<dbReference type="InterPro" id="IPR008271">
    <property type="entry name" value="Ser/Thr_kinase_AS"/>
</dbReference>
<dbReference type="GO" id="GO:0004674">
    <property type="term" value="F:protein serine/threonine kinase activity"/>
    <property type="evidence" value="ECO:0007669"/>
    <property type="project" value="UniProtKB-KW"/>
</dbReference>
<dbReference type="Proteomes" id="UP000198323">
    <property type="component" value="Unassembled WGS sequence"/>
</dbReference>
<organism evidence="13 14">
    <name type="scientific">Callipepla squamata</name>
    <name type="common">Scaled quail</name>
    <dbReference type="NCBI Taxonomy" id="9009"/>
    <lineage>
        <taxon>Eukaryota</taxon>
        <taxon>Metazoa</taxon>
        <taxon>Chordata</taxon>
        <taxon>Craniata</taxon>
        <taxon>Vertebrata</taxon>
        <taxon>Euteleostomi</taxon>
        <taxon>Archelosauria</taxon>
        <taxon>Archosauria</taxon>
        <taxon>Dinosauria</taxon>
        <taxon>Saurischia</taxon>
        <taxon>Theropoda</taxon>
        <taxon>Coelurosauria</taxon>
        <taxon>Aves</taxon>
        <taxon>Neognathae</taxon>
        <taxon>Galloanserae</taxon>
        <taxon>Galliformes</taxon>
        <taxon>Odontophoridae</taxon>
        <taxon>Callipepla</taxon>
    </lineage>
</organism>
<dbReference type="SUPFAM" id="SSF56112">
    <property type="entry name" value="Protein kinase-like (PK-like)"/>
    <property type="match status" value="1"/>
</dbReference>
<feature type="region of interest" description="Disordered" evidence="11">
    <location>
        <begin position="527"/>
        <end position="547"/>
    </location>
</feature>
<evidence type="ECO:0000313" key="14">
    <source>
        <dbReference type="Proteomes" id="UP000198323"/>
    </source>
</evidence>
<evidence type="ECO:0000256" key="6">
    <source>
        <dbReference type="ARBA" id="ARBA00022777"/>
    </source>
</evidence>
<dbReference type="STRING" id="9009.A0A226NMM3"/>
<dbReference type="FunFam" id="1.10.510.10:FF:000391">
    <property type="entry name" value="Hormonally up-regulated neu tumor-associated kinase"/>
    <property type="match status" value="1"/>
</dbReference>
<feature type="domain" description="Protein kinase" evidence="12">
    <location>
        <begin position="65"/>
        <end position="323"/>
    </location>
</feature>
<keyword evidence="5 10" id="KW-0547">Nucleotide-binding</keyword>
<comment type="caution">
    <text evidence="13">The sequence shown here is derived from an EMBL/GenBank/DDBJ whole genome shotgun (WGS) entry which is preliminary data.</text>
</comment>
<evidence type="ECO:0000259" key="12">
    <source>
        <dbReference type="PROSITE" id="PS50011"/>
    </source>
</evidence>
<comment type="catalytic activity">
    <reaction evidence="9">
        <text>L-seryl-[protein] + ATP = O-phospho-L-seryl-[protein] + ADP + H(+)</text>
        <dbReference type="Rhea" id="RHEA:17989"/>
        <dbReference type="Rhea" id="RHEA-COMP:9863"/>
        <dbReference type="Rhea" id="RHEA-COMP:11604"/>
        <dbReference type="ChEBI" id="CHEBI:15378"/>
        <dbReference type="ChEBI" id="CHEBI:29999"/>
        <dbReference type="ChEBI" id="CHEBI:30616"/>
        <dbReference type="ChEBI" id="CHEBI:83421"/>
        <dbReference type="ChEBI" id="CHEBI:456216"/>
        <dbReference type="EC" id="2.7.11.1"/>
    </reaction>
</comment>
<sequence length="751" mass="83826">MPAAAGDGLLSEPPGVAGGGAGEARRAAAAAGAEGSFLAAWLSAAAAVPRERLRDFQHTKRVGNYLIGRKLGEGSFAKVREGLHVLTGEKVAVKVIDKKRAKKDTYVTKNLRREGQIQQMIRHPNIAQLLDILETENSYYLVMELCPGGNLMHKIYEKKRLEEHEARKYIRQLILAVEHLHRAGVVHRDLKIENLLLDEDNNIKLIDFGLSNCAGILGYSDPFSTQCGSPAYAAPELLARKKYGPKIDVWSIGVNMYAMLTGTLPFTVEPFSLRALYQKMVDKEMNPFPTQLSTAAVNFLRSLLEPDPAKRPNIQQALANRWLNENYPGRAPPNVTYPNRIHLEDLSQSVLHHMTEKLGFKNSDVINTVLSNRASHTLAIYFLLNKKLERYLASLRKSEVQDNICHKNHLYQIDKYKANKDSYEAWPRQIPITFLSSPLLGLVWILGSRSGQEIAEADVMLNLFNKPDCSCLFYNLKDKKLRKQEKKGEILHRQLLKKTEKSPVSYRQPSSCLISQIQNTKALLRDRKATKAGGAEKDSTSGLSPFHEPLATKAGCITSSSLEYLEAQQPLPRTPRLLKRQESPQQEPARSGGRAKDSPLILNIVHSFESVDREDQTDQVSPSHQYKMLGSPMNFPSKSSSERTLSPLFQPGSTSPVHPNQVSFTYEEKAYPAKEEAVSPTQLVSNNPLGSPNCVKSRGRFPMMGIGQMLRKRNQTMQSAGDKPLEARMPQLQQMSPTQITFNADAVSGQC</sequence>
<dbReference type="PANTHER" id="PTHR24346">
    <property type="entry name" value="MAP/MICROTUBULE AFFINITY-REGULATING KINASE"/>
    <property type="match status" value="1"/>
</dbReference>
<accession>A0A226NMM3</accession>
<dbReference type="PANTHER" id="PTHR24346:SF80">
    <property type="entry name" value="HORMONALLY UP-REGULATED NEU TUMOR-ASSOCIATED KINASE"/>
    <property type="match status" value="1"/>
</dbReference>
<evidence type="ECO:0000313" key="13">
    <source>
        <dbReference type="EMBL" id="OXB68658.1"/>
    </source>
</evidence>
<comment type="similarity">
    <text evidence="1">Belongs to the protein kinase superfamily. CAMK Ser/Thr protein kinase family. SNF1 subfamily.</text>
</comment>
<dbReference type="InterPro" id="IPR000719">
    <property type="entry name" value="Prot_kinase_dom"/>
</dbReference>
<keyword evidence="6" id="KW-0418">Kinase</keyword>
<evidence type="ECO:0000256" key="7">
    <source>
        <dbReference type="ARBA" id="ARBA00022840"/>
    </source>
</evidence>
<feature type="compositionally biased region" description="Polar residues" evidence="11">
    <location>
        <begin position="634"/>
        <end position="644"/>
    </location>
</feature>
<feature type="region of interest" description="Disordered" evidence="11">
    <location>
        <begin position="1"/>
        <end position="21"/>
    </location>
</feature>
<dbReference type="GO" id="GO:0005524">
    <property type="term" value="F:ATP binding"/>
    <property type="evidence" value="ECO:0007669"/>
    <property type="project" value="UniProtKB-UniRule"/>
</dbReference>
<dbReference type="InterPro" id="IPR011009">
    <property type="entry name" value="Kinase-like_dom_sf"/>
</dbReference>
<comment type="catalytic activity">
    <reaction evidence="8">
        <text>L-threonyl-[protein] + ATP = O-phospho-L-threonyl-[protein] + ADP + H(+)</text>
        <dbReference type="Rhea" id="RHEA:46608"/>
        <dbReference type="Rhea" id="RHEA-COMP:11060"/>
        <dbReference type="Rhea" id="RHEA-COMP:11605"/>
        <dbReference type="ChEBI" id="CHEBI:15378"/>
        <dbReference type="ChEBI" id="CHEBI:30013"/>
        <dbReference type="ChEBI" id="CHEBI:30616"/>
        <dbReference type="ChEBI" id="CHEBI:61977"/>
        <dbReference type="ChEBI" id="CHEBI:456216"/>
        <dbReference type="EC" id="2.7.11.1"/>
    </reaction>
</comment>
<feature type="region of interest" description="Disordered" evidence="11">
    <location>
        <begin position="623"/>
        <end position="644"/>
    </location>
</feature>
<evidence type="ECO:0000256" key="4">
    <source>
        <dbReference type="ARBA" id="ARBA00022679"/>
    </source>
</evidence>
<dbReference type="CDD" id="cd14070">
    <property type="entry name" value="STKc_HUNK"/>
    <property type="match status" value="1"/>
</dbReference>
<dbReference type="EMBL" id="MCFN01000012">
    <property type="protein sequence ID" value="OXB68658.1"/>
    <property type="molecule type" value="Genomic_DNA"/>
</dbReference>
<name>A0A226NMM3_CALSU</name>
<keyword evidence="4" id="KW-0808">Transferase</keyword>
<dbReference type="PROSITE" id="PS00108">
    <property type="entry name" value="PROTEIN_KINASE_ST"/>
    <property type="match status" value="1"/>
</dbReference>
<dbReference type="OrthoDB" id="193931at2759"/>
<dbReference type="Gene3D" id="1.10.510.10">
    <property type="entry name" value="Transferase(Phosphotransferase) domain 1"/>
    <property type="match status" value="1"/>
</dbReference>
<dbReference type="FunFam" id="3.30.200.20:FF:000003">
    <property type="entry name" value="Non-specific serine/threonine protein kinase"/>
    <property type="match status" value="1"/>
</dbReference>
<evidence type="ECO:0000256" key="9">
    <source>
        <dbReference type="ARBA" id="ARBA00048679"/>
    </source>
</evidence>
<gene>
    <name evidence="13" type="ORF">ASZ78_014305</name>
</gene>
<dbReference type="PROSITE" id="PS00107">
    <property type="entry name" value="PROTEIN_KINASE_ATP"/>
    <property type="match status" value="1"/>
</dbReference>
<dbReference type="PROSITE" id="PS50011">
    <property type="entry name" value="PROTEIN_KINASE_DOM"/>
    <property type="match status" value="1"/>
</dbReference>
<feature type="binding site" evidence="10">
    <location>
        <position position="103"/>
    </location>
    <ligand>
        <name>ATP</name>
        <dbReference type="ChEBI" id="CHEBI:30616"/>
    </ligand>
</feature>
<evidence type="ECO:0000256" key="1">
    <source>
        <dbReference type="ARBA" id="ARBA00006234"/>
    </source>
</evidence>
<dbReference type="GO" id="GO:0005737">
    <property type="term" value="C:cytoplasm"/>
    <property type="evidence" value="ECO:0007669"/>
    <property type="project" value="TreeGrafter"/>
</dbReference>
<evidence type="ECO:0000256" key="8">
    <source>
        <dbReference type="ARBA" id="ARBA00047899"/>
    </source>
</evidence>
<feature type="compositionally biased region" description="Basic and acidic residues" evidence="11">
    <location>
        <begin position="527"/>
        <end position="539"/>
    </location>
</feature>
<evidence type="ECO:0000256" key="2">
    <source>
        <dbReference type="ARBA" id="ARBA00012513"/>
    </source>
</evidence>
<proteinExistence type="inferred from homology"/>
<dbReference type="InterPro" id="IPR017441">
    <property type="entry name" value="Protein_kinase_ATP_BS"/>
</dbReference>
<dbReference type="AlphaFoldDB" id="A0A226NMM3"/>
<dbReference type="GO" id="GO:0035556">
    <property type="term" value="P:intracellular signal transduction"/>
    <property type="evidence" value="ECO:0007669"/>
    <property type="project" value="TreeGrafter"/>
</dbReference>
<feature type="region of interest" description="Disordered" evidence="11">
    <location>
        <begin position="677"/>
        <end position="700"/>
    </location>
</feature>
<keyword evidence="3" id="KW-0723">Serine/threonine-protein kinase</keyword>
<evidence type="ECO:0000256" key="5">
    <source>
        <dbReference type="ARBA" id="ARBA00022741"/>
    </source>
</evidence>
<keyword evidence="14" id="KW-1185">Reference proteome</keyword>
<dbReference type="EC" id="2.7.11.1" evidence="2"/>
<dbReference type="InterPro" id="IPR034671">
    <property type="entry name" value="Hunk"/>
</dbReference>
<evidence type="ECO:0000256" key="10">
    <source>
        <dbReference type="PROSITE-ProRule" id="PRU10141"/>
    </source>
</evidence>
<evidence type="ECO:0000256" key="11">
    <source>
        <dbReference type="SAM" id="MobiDB-lite"/>
    </source>
</evidence>
<evidence type="ECO:0000256" key="3">
    <source>
        <dbReference type="ARBA" id="ARBA00022527"/>
    </source>
</evidence>